<dbReference type="Proteomes" id="UP001341840">
    <property type="component" value="Unassembled WGS sequence"/>
</dbReference>
<organism evidence="2 3">
    <name type="scientific">Stylosanthes scabra</name>
    <dbReference type="NCBI Taxonomy" id="79078"/>
    <lineage>
        <taxon>Eukaryota</taxon>
        <taxon>Viridiplantae</taxon>
        <taxon>Streptophyta</taxon>
        <taxon>Embryophyta</taxon>
        <taxon>Tracheophyta</taxon>
        <taxon>Spermatophyta</taxon>
        <taxon>Magnoliopsida</taxon>
        <taxon>eudicotyledons</taxon>
        <taxon>Gunneridae</taxon>
        <taxon>Pentapetalae</taxon>
        <taxon>rosids</taxon>
        <taxon>fabids</taxon>
        <taxon>Fabales</taxon>
        <taxon>Fabaceae</taxon>
        <taxon>Papilionoideae</taxon>
        <taxon>50 kb inversion clade</taxon>
        <taxon>dalbergioids sensu lato</taxon>
        <taxon>Dalbergieae</taxon>
        <taxon>Pterocarpus clade</taxon>
        <taxon>Stylosanthes</taxon>
    </lineage>
</organism>
<gene>
    <name evidence="2" type="ORF">PIB30_067967</name>
</gene>
<accession>A0ABU6SNT0</accession>
<protein>
    <submittedName>
        <fullName evidence="2">Uncharacterized protein</fullName>
    </submittedName>
</protein>
<evidence type="ECO:0000313" key="2">
    <source>
        <dbReference type="EMBL" id="MED6137756.1"/>
    </source>
</evidence>
<feature type="compositionally biased region" description="Low complexity" evidence="1">
    <location>
        <begin position="107"/>
        <end position="116"/>
    </location>
</feature>
<name>A0ABU6SNT0_9FABA</name>
<evidence type="ECO:0000313" key="3">
    <source>
        <dbReference type="Proteomes" id="UP001341840"/>
    </source>
</evidence>
<comment type="caution">
    <text evidence="2">The sequence shown here is derived from an EMBL/GenBank/DDBJ whole genome shotgun (WGS) entry which is preliminary data.</text>
</comment>
<feature type="region of interest" description="Disordered" evidence="1">
    <location>
        <begin position="101"/>
        <end position="127"/>
    </location>
</feature>
<evidence type="ECO:0000256" key="1">
    <source>
        <dbReference type="SAM" id="MobiDB-lite"/>
    </source>
</evidence>
<feature type="compositionally biased region" description="Pro residues" evidence="1">
    <location>
        <begin position="117"/>
        <end position="127"/>
    </location>
</feature>
<reference evidence="2 3" key="1">
    <citation type="journal article" date="2023" name="Plants (Basel)">
        <title>Bridging the Gap: Combining Genomics and Transcriptomics Approaches to Understand Stylosanthes scabra, an Orphan Legume from the Brazilian Caatinga.</title>
        <authorList>
            <person name="Ferreira-Neto J.R.C."/>
            <person name="da Silva M.D."/>
            <person name="Binneck E."/>
            <person name="de Melo N.F."/>
            <person name="da Silva R.H."/>
            <person name="de Melo A.L.T.M."/>
            <person name="Pandolfi V."/>
            <person name="Bustamante F.O."/>
            <person name="Brasileiro-Vidal A.C."/>
            <person name="Benko-Iseppon A.M."/>
        </authorList>
    </citation>
    <scope>NUCLEOTIDE SEQUENCE [LARGE SCALE GENOMIC DNA]</scope>
    <source>
        <tissue evidence="2">Leaves</tissue>
    </source>
</reference>
<proteinExistence type="predicted"/>
<keyword evidence="3" id="KW-1185">Reference proteome</keyword>
<dbReference type="EMBL" id="JASCZI010061134">
    <property type="protein sequence ID" value="MED6137756.1"/>
    <property type="molecule type" value="Genomic_DNA"/>
</dbReference>
<sequence>MRLLNPTKEVGEVHQADSSRWPPYGQRILRQCLGTRQREEEAIHLHFNGADWVRHKDGRPHYFRRADIEPMIKALCVDAKIPAIPDDTLIPQEPPIIGVAMTRTRNPRPARQATPPQQEPPQEQPQP</sequence>